<sequence>MSRVIDYFLAPHSPWTYLGHERFAAIAREAGATVRPIPIDLLKLFAVSGGLPLSQRPAQRQAYRLLELRRFSRHLGMPMQVEPAFFPVVPHAAARLIIAVDEADGADAAMRLTGALLRAVWEQQRDIADTATLTAILAEQELPAARLARSAEDDIGARYDANTQRAIDAGLFGAPSYVIDGELFWGQDRLDFVQRALTADRP</sequence>
<accession>A0A2G9CBV7</accession>
<comment type="catalytic activity">
    <reaction evidence="1">
        <text>2-hydroxychromene-2-carboxylate = (3E)-4-(2-hydroxyphenyl)-2-oxobut-3-enoate</text>
        <dbReference type="Rhea" id="RHEA:27401"/>
        <dbReference type="ChEBI" id="CHEBI:59350"/>
        <dbReference type="ChEBI" id="CHEBI:59353"/>
        <dbReference type="EC" id="5.99.1.4"/>
    </reaction>
</comment>
<name>A0A2G9CBV7_9BURK</name>
<dbReference type="GO" id="GO:0018845">
    <property type="term" value="F:2-hydroxychromene-2-carboxylate isomerase activity"/>
    <property type="evidence" value="ECO:0007669"/>
    <property type="project" value="UniProtKB-UniRule"/>
</dbReference>
<dbReference type="PIRSF" id="PIRSF006386">
    <property type="entry name" value="HCCAis_GSTk"/>
    <property type="match status" value="1"/>
</dbReference>
<evidence type="ECO:0000256" key="1">
    <source>
        <dbReference type="PIRNR" id="PIRNR006386"/>
    </source>
</evidence>
<dbReference type="RefSeq" id="WP_099860950.1">
    <property type="nucleotide sequence ID" value="NZ_PEOG01000016.1"/>
</dbReference>
<dbReference type="InterPro" id="IPR036249">
    <property type="entry name" value="Thioredoxin-like_sf"/>
</dbReference>
<feature type="domain" description="DSBA-like thioredoxin" evidence="3">
    <location>
        <begin position="5"/>
        <end position="197"/>
    </location>
</feature>
<dbReference type="InterPro" id="IPR001853">
    <property type="entry name" value="DSBA-like_thioredoxin_dom"/>
</dbReference>
<evidence type="ECO:0000256" key="2">
    <source>
        <dbReference type="PIRSR" id="PIRSR006386-1"/>
    </source>
</evidence>
<feature type="active site" description="Nucleophile" evidence="2">
    <location>
        <position position="13"/>
    </location>
</feature>
<dbReference type="GO" id="GO:0004364">
    <property type="term" value="F:glutathione transferase activity"/>
    <property type="evidence" value="ECO:0007669"/>
    <property type="project" value="TreeGrafter"/>
</dbReference>
<dbReference type="Gene3D" id="3.40.30.10">
    <property type="entry name" value="Glutaredoxin"/>
    <property type="match status" value="1"/>
</dbReference>
<dbReference type="GO" id="GO:0006749">
    <property type="term" value="P:glutathione metabolic process"/>
    <property type="evidence" value="ECO:0007669"/>
    <property type="project" value="TreeGrafter"/>
</dbReference>
<dbReference type="AlphaFoldDB" id="A0A2G9CBV7"/>
<comment type="similarity">
    <text evidence="1">Belongs to the GST superfamily. NadH family.</text>
</comment>
<dbReference type="Pfam" id="PF01323">
    <property type="entry name" value="DSBA"/>
    <property type="match status" value="1"/>
</dbReference>
<dbReference type="EC" id="5.99.1.4" evidence="1"/>
<organism evidence="4 5">
    <name type="scientific">Roseateles chitinivorans</name>
    <dbReference type="NCBI Taxonomy" id="2917965"/>
    <lineage>
        <taxon>Bacteria</taxon>
        <taxon>Pseudomonadati</taxon>
        <taxon>Pseudomonadota</taxon>
        <taxon>Betaproteobacteria</taxon>
        <taxon>Burkholderiales</taxon>
        <taxon>Sphaerotilaceae</taxon>
        <taxon>Roseateles</taxon>
    </lineage>
</organism>
<keyword evidence="5" id="KW-1185">Reference proteome</keyword>
<dbReference type="OrthoDB" id="8560325at2"/>
<dbReference type="GO" id="GO:0004602">
    <property type="term" value="F:glutathione peroxidase activity"/>
    <property type="evidence" value="ECO:0007669"/>
    <property type="project" value="TreeGrafter"/>
</dbReference>
<dbReference type="Proteomes" id="UP000231501">
    <property type="component" value="Unassembled WGS sequence"/>
</dbReference>
<dbReference type="PANTHER" id="PTHR42943">
    <property type="entry name" value="GLUTATHIONE S-TRANSFERASE KAPPA"/>
    <property type="match status" value="1"/>
</dbReference>
<evidence type="ECO:0000259" key="3">
    <source>
        <dbReference type="Pfam" id="PF01323"/>
    </source>
</evidence>
<reference evidence="4 5" key="1">
    <citation type="submission" date="2017-11" db="EMBL/GenBank/DDBJ databases">
        <title>Draft genome sequence of Mitsuaria sp. HWN-4.</title>
        <authorList>
            <person name="Gundlapally S.R."/>
        </authorList>
    </citation>
    <scope>NUCLEOTIDE SEQUENCE [LARGE SCALE GENOMIC DNA]</scope>
    <source>
        <strain evidence="4 5">HWN-4</strain>
    </source>
</reference>
<evidence type="ECO:0000313" key="5">
    <source>
        <dbReference type="Proteomes" id="UP000231501"/>
    </source>
</evidence>
<dbReference type="SUPFAM" id="SSF52833">
    <property type="entry name" value="Thioredoxin-like"/>
    <property type="match status" value="1"/>
</dbReference>
<comment type="caution">
    <text evidence="4">The sequence shown here is derived from an EMBL/GenBank/DDBJ whole genome shotgun (WGS) entry which is preliminary data.</text>
</comment>
<dbReference type="GO" id="GO:1901170">
    <property type="term" value="P:naphthalene catabolic process"/>
    <property type="evidence" value="ECO:0007669"/>
    <property type="project" value="InterPro"/>
</dbReference>
<evidence type="ECO:0000313" key="4">
    <source>
        <dbReference type="EMBL" id="PIM53822.1"/>
    </source>
</evidence>
<dbReference type="PANTHER" id="PTHR42943:SF13">
    <property type="entry name" value="GLUTATHIONE S-TRANSFERASE KAPPA-RELATED"/>
    <property type="match status" value="1"/>
</dbReference>
<dbReference type="EMBL" id="PEOG01000016">
    <property type="protein sequence ID" value="PIM53822.1"/>
    <property type="molecule type" value="Genomic_DNA"/>
</dbReference>
<dbReference type="InterPro" id="IPR014440">
    <property type="entry name" value="HCCAis_GSTk"/>
</dbReference>
<dbReference type="InterPro" id="IPR044087">
    <property type="entry name" value="NahD-like"/>
</dbReference>
<proteinExistence type="inferred from homology"/>
<dbReference type="CDD" id="cd03022">
    <property type="entry name" value="DsbA_HCCA_Iso"/>
    <property type="match status" value="1"/>
</dbReference>
<keyword evidence="1 4" id="KW-0413">Isomerase</keyword>
<protein>
    <recommendedName>
        <fullName evidence="1">2-hydroxychromene-2-carboxylate isomerase</fullName>
        <ecNumber evidence="1">5.99.1.4</ecNumber>
    </recommendedName>
</protein>
<dbReference type="InterPro" id="IPR051924">
    <property type="entry name" value="GST_Kappa/NadH"/>
</dbReference>
<gene>
    <name evidence="4" type="ORF">CS062_07725</name>
</gene>